<gene>
    <name evidence="3" type="ORF">C5E16_02110</name>
</gene>
<comment type="caution">
    <text evidence="3">The sequence shown here is derived from an EMBL/GenBank/DDBJ whole genome shotgun (WGS) entry which is preliminary data.</text>
</comment>
<evidence type="ECO:0000256" key="1">
    <source>
        <dbReference type="SAM" id="MobiDB-lite"/>
    </source>
</evidence>
<protein>
    <submittedName>
        <fullName evidence="3">Uncharacterized protein</fullName>
    </submittedName>
</protein>
<evidence type="ECO:0000313" key="3">
    <source>
        <dbReference type="EMBL" id="PPF71062.1"/>
    </source>
</evidence>
<accession>A0A2S5VXM0</accession>
<evidence type="ECO:0000313" key="4">
    <source>
        <dbReference type="Proteomes" id="UP000239241"/>
    </source>
</evidence>
<feature type="compositionally biased region" description="Low complexity" evidence="1">
    <location>
        <begin position="94"/>
        <end position="124"/>
    </location>
</feature>
<feature type="region of interest" description="Disordered" evidence="1">
    <location>
        <begin position="46"/>
        <end position="124"/>
    </location>
</feature>
<keyword evidence="2" id="KW-0812">Transmembrane</keyword>
<organism evidence="3 4">
    <name type="scientific">Clavibacter michiganensis</name>
    <dbReference type="NCBI Taxonomy" id="28447"/>
    <lineage>
        <taxon>Bacteria</taxon>
        <taxon>Bacillati</taxon>
        <taxon>Actinomycetota</taxon>
        <taxon>Actinomycetes</taxon>
        <taxon>Micrococcales</taxon>
        <taxon>Microbacteriaceae</taxon>
        <taxon>Clavibacter</taxon>
    </lineage>
</organism>
<dbReference type="AlphaFoldDB" id="A0A2S5VXM0"/>
<keyword evidence="2" id="KW-1133">Transmembrane helix</keyword>
<dbReference type="EMBL" id="PSXY01000002">
    <property type="protein sequence ID" value="PPF71062.1"/>
    <property type="molecule type" value="Genomic_DNA"/>
</dbReference>
<dbReference type="RefSeq" id="WP_104289358.1">
    <property type="nucleotide sequence ID" value="NZ_PSXY01000002.1"/>
</dbReference>
<dbReference type="Proteomes" id="UP000239241">
    <property type="component" value="Unassembled WGS sequence"/>
</dbReference>
<evidence type="ECO:0000256" key="2">
    <source>
        <dbReference type="SAM" id="Phobius"/>
    </source>
</evidence>
<reference evidence="3 4" key="1">
    <citation type="submission" date="2018-02" db="EMBL/GenBank/DDBJ databases">
        <title>Bacteriophage NCPPB3778 and a type I-E CRISPR drive the evolution of the US Biological Select Agent, Rathayibacter toxicus.</title>
        <authorList>
            <person name="Davis E.W.II."/>
            <person name="Tabima J.F."/>
            <person name="Weisberg A.J."/>
            <person name="Lopes L.D."/>
            <person name="Wiseman M.S."/>
            <person name="Wiseman M.S."/>
            <person name="Pupko T."/>
            <person name="Belcher M.S."/>
            <person name="Sechler A.J."/>
            <person name="Tancos M.A."/>
            <person name="Schroeder B.K."/>
            <person name="Murray T.D."/>
            <person name="Luster D.G."/>
            <person name="Schneider W.L."/>
            <person name="Rogers E."/>
            <person name="Andreote F.D."/>
            <person name="Grunwald N.J."/>
            <person name="Putnam M.L."/>
            <person name="Chang J.H."/>
        </authorList>
    </citation>
    <scope>NUCLEOTIDE SEQUENCE [LARGE SCALE GENOMIC DNA]</scope>
    <source>
        <strain evidence="3 4">AY1B3</strain>
    </source>
</reference>
<keyword evidence="2" id="KW-0472">Membrane</keyword>
<sequence length="124" mass="11429">MHDEDTTWTRRMIAGLTTGIALVGAGALGSTVYLTQAVLADDAGAPTTSAVVPADPSTDDEAATSTSTDPSTGSGGGSTGSGSTGSGSTGSGSTGSDTSTGSGTTDSGVSAGTGSGSSARTSGS</sequence>
<name>A0A2S5VXM0_9MICO</name>
<feature type="compositionally biased region" description="Low complexity" evidence="1">
    <location>
        <begin position="63"/>
        <end position="72"/>
    </location>
</feature>
<feature type="transmembrane region" description="Helical" evidence="2">
    <location>
        <begin position="12"/>
        <end position="34"/>
    </location>
</feature>
<proteinExistence type="predicted"/>
<feature type="compositionally biased region" description="Gly residues" evidence="1">
    <location>
        <begin position="73"/>
        <end position="93"/>
    </location>
</feature>